<comment type="subcellular location">
    <subcellularLocation>
        <location evidence="1">Nucleus</location>
    </subcellularLocation>
</comment>
<dbReference type="Proteomes" id="UP000320707">
    <property type="component" value="Unassembled WGS sequence"/>
</dbReference>
<dbReference type="GO" id="GO:0008270">
    <property type="term" value="F:zinc ion binding"/>
    <property type="evidence" value="ECO:0007669"/>
    <property type="project" value="InterPro"/>
</dbReference>
<dbReference type="AlphaFoldDB" id="A0A559LWL8"/>
<dbReference type="GO" id="GO:0043565">
    <property type="term" value="F:sequence-specific DNA binding"/>
    <property type="evidence" value="ECO:0007669"/>
    <property type="project" value="TreeGrafter"/>
</dbReference>
<evidence type="ECO:0000256" key="5">
    <source>
        <dbReference type="ARBA" id="ARBA00023163"/>
    </source>
</evidence>
<evidence type="ECO:0000256" key="4">
    <source>
        <dbReference type="ARBA" id="ARBA00023125"/>
    </source>
</evidence>
<dbReference type="PANTHER" id="PTHR47540:SF1">
    <property type="entry name" value="ACTIVATOR OF STRESS GENES 1-RELATED"/>
    <property type="match status" value="1"/>
</dbReference>
<evidence type="ECO:0000313" key="9">
    <source>
        <dbReference type="Proteomes" id="UP000320707"/>
    </source>
</evidence>
<dbReference type="SMART" id="SM00906">
    <property type="entry name" value="Fungal_trans"/>
    <property type="match status" value="1"/>
</dbReference>
<sequence>MKRILSLIQPSAGIDDRELDENTAEELVQKIKRSCHDTKSAQHHRGPAPTRVDEDDIILESMVDSSGILDRDDQGFWDFYGQASGKMFLRGLQNHSEKLQTLVPRAIPALKLEDTKTSFENYYSAQMFPSHELPPREEVVALCQRALDNVFVLTSFIHQPTFHVVVENICSATNRDLDNQERRVVPLLYVILAIGSLCPSDNKDPELLHREAGLAQGRKLFFKSNQLLDLSNCRDLTSLQTICCWVIYLQAVAEFDRAYVYIGIAVRCALRLGMHRSVLAGSDPVEQEMRKRTFWFIHKADVYLSGLLGVPQMIHDEDIDQILPLELDDAYISKDGISPMSPRNTPLIAAQDLLQLSFAHVQMVLYRPFLHYLLNSRRTQDSSPHAKVCAFACLDVSRKIIENMGRMAERGVPIGPHWFVMYSTYFATLNLLYYAFGGPSSELQHSGIEYAYKDQEALTFFGKQSLAADRCSKSIEVRTRALVRKAYAC</sequence>
<keyword evidence="4" id="KW-0238">DNA-binding</keyword>
<accession>A0A559LWL8</accession>
<keyword evidence="6" id="KW-0539">Nucleus</keyword>
<reference evidence="8 9" key="1">
    <citation type="journal article" date="2019" name="Microbiol. Resour. Announc.">
        <title>High-quality draft genome sequence of Fusarium oxysporum f. sp. cubense strain 160527, a causal agent of Panama disease.</title>
        <authorList>
            <person name="Asai S."/>
            <person name="Ayukawa Y."/>
            <person name="Gan P."/>
            <person name="Masuda S."/>
            <person name="Komatsu K."/>
            <person name="Shirasu K."/>
            <person name="Arie T."/>
        </authorList>
    </citation>
    <scope>NUCLEOTIDE SEQUENCE [LARGE SCALE GENOMIC DNA]</scope>
    <source>
        <strain evidence="8 9">160527</strain>
    </source>
</reference>
<proteinExistence type="predicted"/>
<evidence type="ECO:0000256" key="6">
    <source>
        <dbReference type="ARBA" id="ARBA00023242"/>
    </source>
</evidence>
<evidence type="ECO:0000259" key="7">
    <source>
        <dbReference type="SMART" id="SM00906"/>
    </source>
</evidence>
<feature type="domain" description="Xylanolytic transcriptional activator regulatory" evidence="7">
    <location>
        <begin position="258"/>
        <end position="330"/>
    </location>
</feature>
<keyword evidence="5" id="KW-0804">Transcription</keyword>
<evidence type="ECO:0000256" key="2">
    <source>
        <dbReference type="ARBA" id="ARBA00022833"/>
    </source>
</evidence>
<dbReference type="GO" id="GO:0005634">
    <property type="term" value="C:nucleus"/>
    <property type="evidence" value="ECO:0007669"/>
    <property type="project" value="UniProtKB-SubCell"/>
</dbReference>
<evidence type="ECO:0000256" key="3">
    <source>
        <dbReference type="ARBA" id="ARBA00023015"/>
    </source>
</evidence>
<keyword evidence="2" id="KW-0862">Zinc</keyword>
<evidence type="ECO:0000256" key="1">
    <source>
        <dbReference type="ARBA" id="ARBA00004123"/>
    </source>
</evidence>
<dbReference type="GO" id="GO:0006351">
    <property type="term" value="P:DNA-templated transcription"/>
    <property type="evidence" value="ECO:0007669"/>
    <property type="project" value="InterPro"/>
</dbReference>
<dbReference type="PANTHER" id="PTHR47540">
    <property type="entry name" value="THIAMINE REPRESSIBLE GENES REGULATORY PROTEIN THI5"/>
    <property type="match status" value="1"/>
</dbReference>
<dbReference type="InterPro" id="IPR007219">
    <property type="entry name" value="XnlR_reg_dom"/>
</dbReference>
<protein>
    <submittedName>
        <fullName evidence="8">Putative transcriptional regulatory protein</fullName>
    </submittedName>
</protein>
<dbReference type="CDD" id="cd12148">
    <property type="entry name" value="fungal_TF_MHR"/>
    <property type="match status" value="1"/>
</dbReference>
<dbReference type="GO" id="GO:0045944">
    <property type="term" value="P:positive regulation of transcription by RNA polymerase II"/>
    <property type="evidence" value="ECO:0007669"/>
    <property type="project" value="TreeGrafter"/>
</dbReference>
<organism evidence="8 9">
    <name type="scientific">Fusarium oxysporum f. sp. cubense</name>
    <dbReference type="NCBI Taxonomy" id="61366"/>
    <lineage>
        <taxon>Eukaryota</taxon>
        <taxon>Fungi</taxon>
        <taxon>Dikarya</taxon>
        <taxon>Ascomycota</taxon>
        <taxon>Pezizomycotina</taxon>
        <taxon>Sordariomycetes</taxon>
        <taxon>Hypocreomycetidae</taxon>
        <taxon>Hypocreales</taxon>
        <taxon>Nectriaceae</taxon>
        <taxon>Fusarium</taxon>
        <taxon>Fusarium oxysporum species complex</taxon>
    </lineage>
</organism>
<dbReference type="EMBL" id="SRMI01000001">
    <property type="protein sequence ID" value="TVY79775.1"/>
    <property type="molecule type" value="Genomic_DNA"/>
</dbReference>
<dbReference type="InterPro" id="IPR051711">
    <property type="entry name" value="Stress_Response_Reg"/>
</dbReference>
<gene>
    <name evidence="8" type="ORF">Focb16_v008182</name>
</gene>
<evidence type="ECO:0000313" key="8">
    <source>
        <dbReference type="EMBL" id="TVY79775.1"/>
    </source>
</evidence>
<name>A0A559LWL8_FUSOC</name>
<keyword evidence="3" id="KW-0805">Transcription regulation</keyword>
<comment type="caution">
    <text evidence="8">The sequence shown here is derived from an EMBL/GenBank/DDBJ whole genome shotgun (WGS) entry which is preliminary data.</text>
</comment>
<dbReference type="Pfam" id="PF04082">
    <property type="entry name" value="Fungal_trans"/>
    <property type="match status" value="1"/>
</dbReference>